<gene>
    <name evidence="3" type="ORF">GCM10010185_69780</name>
</gene>
<comment type="caution">
    <text evidence="3">The sequence shown here is derived from an EMBL/GenBank/DDBJ whole genome shotgun (WGS) entry which is preliminary data.</text>
</comment>
<sequence>MRVDGRPGQVTGSDDTSDEAWEIPLVALAVDLAVLTVRDGALQVMLVERGIEPYRGMLALPGGFLADTTEDVDRAAARELAEETGLDAAGLHLEQLRTYGEPGRDPRGRVVTVCYVAFVPGLAAPTAGGDARAAAWTPVDAVLRPRAELAFDHKRILADAVERARSKLEYTTLAATFCAPEFTVTELRQVYETVWGQELDARNFHRKVTGVADFLVPTGTRTSGQGGRPAALYRRGPAHLLHPAMLRPPGPKPPAASRTS</sequence>
<dbReference type="PROSITE" id="PS51462">
    <property type="entry name" value="NUDIX"/>
    <property type="match status" value="1"/>
</dbReference>
<dbReference type="InterPro" id="IPR036388">
    <property type="entry name" value="WH-like_DNA-bd_sf"/>
</dbReference>
<name>A0A918AUE5_9PSEU</name>
<feature type="region of interest" description="Disordered" evidence="1">
    <location>
        <begin position="241"/>
        <end position="260"/>
    </location>
</feature>
<keyword evidence="3" id="KW-0378">Hydrolase</keyword>
<dbReference type="GO" id="GO:0016787">
    <property type="term" value="F:hydrolase activity"/>
    <property type="evidence" value="ECO:0007669"/>
    <property type="project" value="UniProtKB-KW"/>
</dbReference>
<evidence type="ECO:0000313" key="3">
    <source>
        <dbReference type="EMBL" id="GGP86107.1"/>
    </source>
</evidence>
<feature type="domain" description="Nudix hydrolase" evidence="2">
    <location>
        <begin position="25"/>
        <end position="163"/>
    </location>
</feature>
<dbReference type="Proteomes" id="UP000639606">
    <property type="component" value="Unassembled WGS sequence"/>
</dbReference>
<keyword evidence="4" id="KW-1185">Reference proteome</keyword>
<dbReference type="InterPro" id="IPR015797">
    <property type="entry name" value="NUDIX_hydrolase-like_dom_sf"/>
</dbReference>
<dbReference type="PANTHER" id="PTHR43736">
    <property type="entry name" value="ADP-RIBOSE PYROPHOSPHATASE"/>
    <property type="match status" value="1"/>
</dbReference>
<protein>
    <submittedName>
        <fullName evidence="3">NUDIX hydrolase</fullName>
    </submittedName>
</protein>
<evidence type="ECO:0000256" key="1">
    <source>
        <dbReference type="SAM" id="MobiDB-lite"/>
    </source>
</evidence>
<reference evidence="3" key="2">
    <citation type="submission" date="2020-09" db="EMBL/GenBank/DDBJ databases">
        <authorList>
            <person name="Sun Q."/>
            <person name="Ohkuma M."/>
        </authorList>
    </citation>
    <scope>NUCLEOTIDE SEQUENCE</scope>
    <source>
        <strain evidence="3">JCM 3313</strain>
    </source>
</reference>
<organism evidence="3 4">
    <name type="scientific">Saccharothrix coeruleofusca</name>
    <dbReference type="NCBI Taxonomy" id="33919"/>
    <lineage>
        <taxon>Bacteria</taxon>
        <taxon>Bacillati</taxon>
        <taxon>Actinomycetota</taxon>
        <taxon>Actinomycetes</taxon>
        <taxon>Pseudonocardiales</taxon>
        <taxon>Pseudonocardiaceae</taxon>
        <taxon>Saccharothrix</taxon>
    </lineage>
</organism>
<dbReference type="AlphaFoldDB" id="A0A918AUE5"/>
<accession>A0A918AUE5</accession>
<dbReference type="PANTHER" id="PTHR43736:SF4">
    <property type="entry name" value="SLR1690 PROTEIN"/>
    <property type="match status" value="1"/>
</dbReference>
<dbReference type="InterPro" id="IPR036390">
    <property type="entry name" value="WH_DNA-bd_sf"/>
</dbReference>
<dbReference type="Gene3D" id="3.90.79.10">
    <property type="entry name" value="Nucleoside Triphosphate Pyrophosphohydrolase"/>
    <property type="match status" value="1"/>
</dbReference>
<dbReference type="InterPro" id="IPR054105">
    <property type="entry name" value="WHD_NrtR"/>
</dbReference>
<proteinExistence type="predicted"/>
<dbReference type="CDD" id="cd18873">
    <property type="entry name" value="NUDIX_NadM_like"/>
    <property type="match status" value="1"/>
</dbReference>
<dbReference type="SUPFAM" id="SSF55811">
    <property type="entry name" value="Nudix"/>
    <property type="match status" value="1"/>
</dbReference>
<dbReference type="Pfam" id="PF00293">
    <property type="entry name" value="NUDIX"/>
    <property type="match status" value="1"/>
</dbReference>
<evidence type="ECO:0000259" key="2">
    <source>
        <dbReference type="PROSITE" id="PS51462"/>
    </source>
</evidence>
<dbReference type="InterPro" id="IPR000086">
    <property type="entry name" value="NUDIX_hydrolase_dom"/>
</dbReference>
<evidence type="ECO:0000313" key="4">
    <source>
        <dbReference type="Proteomes" id="UP000639606"/>
    </source>
</evidence>
<dbReference type="Pfam" id="PF21906">
    <property type="entry name" value="WHD_NrtR"/>
    <property type="match status" value="1"/>
</dbReference>
<dbReference type="Gene3D" id="1.10.10.10">
    <property type="entry name" value="Winged helix-like DNA-binding domain superfamily/Winged helix DNA-binding domain"/>
    <property type="match status" value="1"/>
</dbReference>
<reference evidence="3" key="1">
    <citation type="journal article" date="2014" name="Int. J. Syst. Evol. Microbiol.">
        <title>Complete genome sequence of Corynebacterium casei LMG S-19264T (=DSM 44701T), isolated from a smear-ripened cheese.</title>
        <authorList>
            <consortium name="US DOE Joint Genome Institute (JGI-PGF)"/>
            <person name="Walter F."/>
            <person name="Albersmeier A."/>
            <person name="Kalinowski J."/>
            <person name="Ruckert C."/>
        </authorList>
    </citation>
    <scope>NUCLEOTIDE SEQUENCE</scope>
    <source>
        <strain evidence="3">JCM 3313</strain>
    </source>
</reference>
<dbReference type="EMBL" id="BMRG01000030">
    <property type="protein sequence ID" value="GGP86107.1"/>
    <property type="molecule type" value="Genomic_DNA"/>
</dbReference>
<dbReference type="SUPFAM" id="SSF46785">
    <property type="entry name" value="Winged helix' DNA-binding domain"/>
    <property type="match status" value="1"/>
</dbReference>